<sequence length="90" mass="9675">MPKLSADSAKTVADYGTISSKAVLCLAIHWMLLTLTLKRLELPLLHSLEGFQLLLNIGGSPTFICSSGSPSTAKRKKGVDFKSTKARQAD</sequence>
<evidence type="ECO:0000313" key="2">
    <source>
        <dbReference type="EMBL" id="VFU28877.1"/>
    </source>
</evidence>
<feature type="compositionally biased region" description="Basic and acidic residues" evidence="1">
    <location>
        <begin position="78"/>
        <end position="90"/>
    </location>
</feature>
<gene>
    <name evidence="2" type="ORF">SVIM_LOCUS99098</name>
</gene>
<protein>
    <submittedName>
        <fullName evidence="2">Uncharacterized protein</fullName>
    </submittedName>
</protein>
<evidence type="ECO:0000256" key="1">
    <source>
        <dbReference type="SAM" id="MobiDB-lite"/>
    </source>
</evidence>
<feature type="region of interest" description="Disordered" evidence="1">
    <location>
        <begin position="68"/>
        <end position="90"/>
    </location>
</feature>
<dbReference type="EMBL" id="CAADRP010000469">
    <property type="protein sequence ID" value="VFU28877.1"/>
    <property type="molecule type" value="Genomic_DNA"/>
</dbReference>
<reference evidence="2" key="1">
    <citation type="submission" date="2019-03" db="EMBL/GenBank/DDBJ databases">
        <authorList>
            <person name="Mank J."/>
            <person name="Almeida P."/>
        </authorList>
    </citation>
    <scope>NUCLEOTIDE SEQUENCE</scope>
    <source>
        <strain evidence="2">78183</strain>
    </source>
</reference>
<dbReference type="AlphaFoldDB" id="A0A6N2KLP4"/>
<accession>A0A6N2KLP4</accession>
<name>A0A6N2KLP4_SALVM</name>
<organism evidence="2">
    <name type="scientific">Salix viminalis</name>
    <name type="common">Common osier</name>
    <name type="synonym">Basket willow</name>
    <dbReference type="NCBI Taxonomy" id="40686"/>
    <lineage>
        <taxon>Eukaryota</taxon>
        <taxon>Viridiplantae</taxon>
        <taxon>Streptophyta</taxon>
        <taxon>Embryophyta</taxon>
        <taxon>Tracheophyta</taxon>
        <taxon>Spermatophyta</taxon>
        <taxon>Magnoliopsida</taxon>
        <taxon>eudicotyledons</taxon>
        <taxon>Gunneridae</taxon>
        <taxon>Pentapetalae</taxon>
        <taxon>rosids</taxon>
        <taxon>fabids</taxon>
        <taxon>Malpighiales</taxon>
        <taxon>Salicaceae</taxon>
        <taxon>Saliceae</taxon>
        <taxon>Salix</taxon>
    </lineage>
</organism>
<proteinExistence type="predicted"/>